<dbReference type="GO" id="GO:0016747">
    <property type="term" value="F:acyltransferase activity, transferring groups other than amino-acyl groups"/>
    <property type="evidence" value="ECO:0007669"/>
    <property type="project" value="InterPro"/>
</dbReference>
<dbReference type="RefSeq" id="WP_043011732.1">
    <property type="nucleotide sequence ID" value="NZ_CP009620.1"/>
</dbReference>
<dbReference type="Proteomes" id="UP000030081">
    <property type="component" value="Plasmid p319"/>
</dbReference>
<evidence type="ECO:0000313" key="2">
    <source>
        <dbReference type="EMBL" id="AIW22833.1"/>
    </source>
</evidence>
<dbReference type="AlphaFoldDB" id="A0AAN0W0G0"/>
<dbReference type="InterPro" id="IPR000182">
    <property type="entry name" value="GNAT_dom"/>
</dbReference>
<dbReference type="PROSITE" id="PS51186">
    <property type="entry name" value="GNAT"/>
    <property type="match status" value="1"/>
</dbReference>
<dbReference type="KEGG" id="vcy:IX92_27705"/>
<dbReference type="Pfam" id="PF00583">
    <property type="entry name" value="Acetyltransf_1"/>
    <property type="match status" value="1"/>
</dbReference>
<keyword evidence="3" id="KW-1185">Reference proteome</keyword>
<evidence type="ECO:0000313" key="3">
    <source>
        <dbReference type="Proteomes" id="UP000030081"/>
    </source>
</evidence>
<sequence length="256" mass="28851">MQDKSVKDVYRSYFHFNNEPTLSTDAASALWSSEAKGFSVFVDKTRKYDNQIILHGVCSAADLDSHLTLYQHGFSPEIAIEPQAKTNELITWLSSHEFVPGYEHEFLQLRSADYAAPADVSGHVAVERWTHEQVDEFLALLKTSGLECSDSIWEKKRSLYCTETFRAYVAKIDGEPCAWATSFIENEYAILANAYTQERYRSKGCQTALLRARIEDALSLGVQVVLTDVMTNTTSSKNCKSVGFSVIGVRSVWYKN</sequence>
<evidence type="ECO:0000259" key="1">
    <source>
        <dbReference type="PROSITE" id="PS51186"/>
    </source>
</evidence>
<dbReference type="Gene3D" id="3.40.630.30">
    <property type="match status" value="1"/>
</dbReference>
<keyword evidence="2" id="KW-0614">Plasmid</keyword>
<dbReference type="EMBL" id="CP009620">
    <property type="protein sequence ID" value="AIW22833.1"/>
    <property type="molecule type" value="Genomic_DNA"/>
</dbReference>
<feature type="domain" description="N-acetyltransferase" evidence="1">
    <location>
        <begin position="124"/>
        <end position="256"/>
    </location>
</feature>
<protein>
    <submittedName>
        <fullName evidence="2">Acetyltransferase</fullName>
    </submittedName>
</protein>
<dbReference type="InterPro" id="IPR016181">
    <property type="entry name" value="Acyl_CoA_acyltransferase"/>
</dbReference>
<dbReference type="CDD" id="cd04301">
    <property type="entry name" value="NAT_SF"/>
    <property type="match status" value="1"/>
</dbReference>
<dbReference type="SUPFAM" id="SSF55729">
    <property type="entry name" value="Acyl-CoA N-acyltransferases (Nat)"/>
    <property type="match status" value="1"/>
</dbReference>
<gene>
    <name evidence="2" type="ORF">IX92_27705</name>
</gene>
<geneLocation type="plasmid" evidence="2 3">
    <name>p319</name>
</geneLocation>
<organism evidence="2 3">
    <name type="scientific">Vibrio coralliilyticus</name>
    <dbReference type="NCBI Taxonomy" id="190893"/>
    <lineage>
        <taxon>Bacteria</taxon>
        <taxon>Pseudomonadati</taxon>
        <taxon>Pseudomonadota</taxon>
        <taxon>Gammaproteobacteria</taxon>
        <taxon>Vibrionales</taxon>
        <taxon>Vibrionaceae</taxon>
        <taxon>Vibrio</taxon>
    </lineage>
</organism>
<reference evidence="2 3" key="1">
    <citation type="submission" date="2014-10" db="EMBL/GenBank/DDBJ databases">
        <title>The Complete Genome Sequence for the Shellfish Pathogen Vibrio coralliilyticus RE98 Isolated from a Shellfish Hatchery.</title>
        <authorList>
            <person name="Richards G.P."/>
            <person name="Bono J.L."/>
            <person name="Watson M.A."/>
            <person name="Needleman D.S."/>
        </authorList>
    </citation>
    <scope>NUCLEOTIDE SEQUENCE [LARGE SCALE GENOMIC DNA]</scope>
    <source>
        <strain evidence="2 3">RE98</strain>
        <plasmid evidence="2 3">p319</plasmid>
    </source>
</reference>
<name>A0AAN0W0G0_9VIBR</name>
<accession>A0AAN0W0G0</accession>
<proteinExistence type="predicted"/>